<feature type="non-terminal residue" evidence="1">
    <location>
        <position position="1"/>
    </location>
</feature>
<evidence type="ECO:0000313" key="1">
    <source>
        <dbReference type="EMBL" id="CAG8790371.1"/>
    </source>
</evidence>
<dbReference type="OrthoDB" id="2431228at2759"/>
<dbReference type="Proteomes" id="UP000789759">
    <property type="component" value="Unassembled WGS sequence"/>
</dbReference>
<sequence length="100" mass="11776">ELKMWLNRFVLENGFNYKVRTSKVANSIIKRAIYKCIKSGSHILQVTSNPTKRHSTYSQYTQCFWKLNITCSKTNCIVKINSFINEHNYQFTSMIYEIAP</sequence>
<evidence type="ECO:0000313" key="2">
    <source>
        <dbReference type="Proteomes" id="UP000789759"/>
    </source>
</evidence>
<protein>
    <submittedName>
        <fullName evidence="1">16146_t:CDS:1</fullName>
    </submittedName>
</protein>
<comment type="caution">
    <text evidence="1">The sequence shown here is derived from an EMBL/GenBank/DDBJ whole genome shotgun (WGS) entry which is preliminary data.</text>
</comment>
<name>A0A9N9P7B9_9GLOM</name>
<gene>
    <name evidence="1" type="ORF">CPELLU_LOCUS16965</name>
</gene>
<organism evidence="1 2">
    <name type="scientific">Cetraspora pellucida</name>
    <dbReference type="NCBI Taxonomy" id="1433469"/>
    <lineage>
        <taxon>Eukaryota</taxon>
        <taxon>Fungi</taxon>
        <taxon>Fungi incertae sedis</taxon>
        <taxon>Mucoromycota</taxon>
        <taxon>Glomeromycotina</taxon>
        <taxon>Glomeromycetes</taxon>
        <taxon>Diversisporales</taxon>
        <taxon>Gigasporaceae</taxon>
        <taxon>Cetraspora</taxon>
    </lineage>
</organism>
<reference evidence="1" key="1">
    <citation type="submission" date="2021-06" db="EMBL/GenBank/DDBJ databases">
        <authorList>
            <person name="Kallberg Y."/>
            <person name="Tangrot J."/>
            <person name="Rosling A."/>
        </authorList>
    </citation>
    <scope>NUCLEOTIDE SEQUENCE</scope>
    <source>
        <strain evidence="1">FL966</strain>
    </source>
</reference>
<dbReference type="AlphaFoldDB" id="A0A9N9P7B9"/>
<proteinExistence type="predicted"/>
<dbReference type="EMBL" id="CAJVQA010026896">
    <property type="protein sequence ID" value="CAG8790371.1"/>
    <property type="molecule type" value="Genomic_DNA"/>
</dbReference>
<accession>A0A9N9P7B9</accession>
<keyword evidence="2" id="KW-1185">Reference proteome</keyword>